<dbReference type="InterPro" id="IPR036388">
    <property type="entry name" value="WH-like_DNA-bd_sf"/>
</dbReference>
<dbReference type="InterPro" id="IPR036390">
    <property type="entry name" value="WH_DNA-bd_sf"/>
</dbReference>
<evidence type="ECO:0000256" key="2">
    <source>
        <dbReference type="ARBA" id="ARBA00023125"/>
    </source>
</evidence>
<evidence type="ECO:0000259" key="4">
    <source>
        <dbReference type="PROSITE" id="PS50956"/>
    </source>
</evidence>
<dbReference type="Gene3D" id="1.10.10.10">
    <property type="entry name" value="Winged helix-like DNA-binding domain superfamily/Winged helix DNA-binding domain"/>
    <property type="match status" value="1"/>
</dbReference>
<evidence type="ECO:0000313" key="5">
    <source>
        <dbReference type="EMBL" id="WYY00598.1"/>
    </source>
</evidence>
<evidence type="ECO:0000313" key="6">
    <source>
        <dbReference type="Proteomes" id="UP001451606"/>
    </source>
</evidence>
<dbReference type="EMBL" id="CP133772">
    <property type="protein sequence ID" value="WYY00598.1"/>
    <property type="molecule type" value="Genomic_DNA"/>
</dbReference>
<evidence type="ECO:0000256" key="1">
    <source>
        <dbReference type="ARBA" id="ARBA00023015"/>
    </source>
</evidence>
<dbReference type="InterPro" id="IPR019887">
    <property type="entry name" value="Tscrpt_reg_AsnC/Lrp_C"/>
</dbReference>
<dbReference type="KEGG" id="omr:OXIME_001176"/>
<dbReference type="InterPro" id="IPR011008">
    <property type="entry name" value="Dimeric_a/b-barrel"/>
</dbReference>
<dbReference type="SUPFAM" id="SSF54909">
    <property type="entry name" value="Dimeric alpha+beta barrel"/>
    <property type="match status" value="1"/>
</dbReference>
<sequence length="130" mass="14781">MDQRDWDIIKILKHNSRLSNSEIGRLLNISEGTVRKRISKLVKDKVIKEFTIDLGISDVEGIVLVRIDPRKTSIIQTSLKKNFQDIYEFSGRADLAVRISCNSLDVLNSQVDSIREIDGVKGTDTLIRLK</sequence>
<dbReference type="PRINTS" id="PR00033">
    <property type="entry name" value="HTHASNC"/>
</dbReference>
<dbReference type="PANTHER" id="PTHR43413">
    <property type="entry name" value="TRANSCRIPTIONAL REGULATOR, ASNC FAMILY"/>
    <property type="match status" value="1"/>
</dbReference>
<keyword evidence="6" id="KW-1185">Reference proteome</keyword>
<organism evidence="5 6">
    <name type="scientific">Oxyplasma meridianum</name>
    <dbReference type="NCBI Taxonomy" id="3073602"/>
    <lineage>
        <taxon>Archaea</taxon>
        <taxon>Methanobacteriati</taxon>
        <taxon>Thermoplasmatota</taxon>
        <taxon>Thermoplasmata</taxon>
        <taxon>Thermoplasmatales</taxon>
        <taxon>Thermoplasmataceae</taxon>
        <taxon>Oxyplasma</taxon>
    </lineage>
</organism>
<evidence type="ECO:0000256" key="3">
    <source>
        <dbReference type="ARBA" id="ARBA00023163"/>
    </source>
</evidence>
<dbReference type="PANTHER" id="PTHR43413:SF4">
    <property type="entry name" value="HTH-TYPE TRANSCRIPTIONAL REGULATOR LYSM"/>
    <property type="match status" value="1"/>
</dbReference>
<dbReference type="GeneID" id="95967913"/>
<dbReference type="SMART" id="SM00344">
    <property type="entry name" value="HTH_ASNC"/>
    <property type="match status" value="1"/>
</dbReference>
<name>A0AAX4NGY0_9ARCH</name>
<dbReference type="InterPro" id="IPR000485">
    <property type="entry name" value="AsnC-type_HTH_dom"/>
</dbReference>
<protein>
    <submittedName>
        <fullName evidence="5">Lrp/AsnC family transcriptional regulator</fullName>
    </submittedName>
</protein>
<dbReference type="Pfam" id="PF01037">
    <property type="entry name" value="AsnC_trans_reg"/>
    <property type="match status" value="1"/>
</dbReference>
<dbReference type="Gene3D" id="3.30.70.920">
    <property type="match status" value="1"/>
</dbReference>
<accession>A0AAX4NGY0</accession>
<dbReference type="AlphaFoldDB" id="A0AAX4NGY0"/>
<dbReference type="Pfam" id="PF13412">
    <property type="entry name" value="HTH_24"/>
    <property type="match status" value="1"/>
</dbReference>
<dbReference type="RefSeq" id="WP_393970932.1">
    <property type="nucleotide sequence ID" value="NZ_CP133772.1"/>
</dbReference>
<dbReference type="SUPFAM" id="SSF46785">
    <property type="entry name" value="Winged helix' DNA-binding domain"/>
    <property type="match status" value="1"/>
</dbReference>
<keyword evidence="3" id="KW-0804">Transcription</keyword>
<reference evidence="5 6" key="1">
    <citation type="submission" date="2023-09" db="EMBL/GenBank/DDBJ databases">
        <authorList>
            <person name="Golyshina O.V."/>
            <person name="Lunev E.A."/>
            <person name="Bargiela R."/>
            <person name="Gaines M.C."/>
            <person name="Daum B."/>
            <person name="Bale N.J."/>
            <person name="Koenen M."/>
            <person name="Sinninghe Damst J.S."/>
            <person name="Yakimov M."/>
            <person name="Golyshin P.N."/>
        </authorList>
    </citation>
    <scope>NUCLEOTIDE SEQUENCE [LARGE SCALE GENOMIC DNA]</scope>
    <source>
        <strain evidence="5 6">M1</strain>
    </source>
</reference>
<proteinExistence type="predicted"/>
<dbReference type="InterPro" id="IPR050684">
    <property type="entry name" value="HTH-Siroheme_Decarb"/>
</dbReference>
<dbReference type="PROSITE" id="PS50956">
    <property type="entry name" value="HTH_ASNC_2"/>
    <property type="match status" value="1"/>
</dbReference>
<gene>
    <name evidence="5" type="ORF">OXIME_001176</name>
</gene>
<dbReference type="GO" id="GO:0043565">
    <property type="term" value="F:sequence-specific DNA binding"/>
    <property type="evidence" value="ECO:0007669"/>
    <property type="project" value="InterPro"/>
</dbReference>
<feature type="domain" description="HTH asnC-type" evidence="4">
    <location>
        <begin position="1"/>
        <end position="63"/>
    </location>
</feature>
<keyword evidence="2" id="KW-0238">DNA-binding</keyword>
<dbReference type="Proteomes" id="UP001451606">
    <property type="component" value="Chromosome"/>
</dbReference>
<keyword evidence="1" id="KW-0805">Transcription regulation</keyword>
<dbReference type="InterPro" id="IPR019888">
    <property type="entry name" value="Tscrpt_reg_AsnC-like"/>
</dbReference>